<accession>A0A1V9XDV2</accession>
<evidence type="ECO:0000256" key="4">
    <source>
        <dbReference type="ARBA" id="ARBA00022603"/>
    </source>
</evidence>
<evidence type="ECO:0000259" key="14">
    <source>
        <dbReference type="PROSITE" id="PS51569"/>
    </source>
</evidence>
<feature type="compositionally biased region" description="Low complexity" evidence="13">
    <location>
        <begin position="888"/>
        <end position="915"/>
    </location>
</feature>
<feature type="compositionally biased region" description="Basic residues" evidence="13">
    <location>
        <begin position="1233"/>
        <end position="1244"/>
    </location>
</feature>
<dbReference type="InterPro" id="IPR030445">
    <property type="entry name" value="H3-K79_meTrfase"/>
</dbReference>
<protein>
    <recommendedName>
        <fullName evidence="3 11">Histone-lysine N-methyltransferase, H3 lysine-79 specific</fullName>
        <ecNumber evidence="2 11">2.1.1.360</ecNumber>
    </recommendedName>
    <alternativeName>
        <fullName evidence="9 11">Histone H3-K79 methyltransferase</fullName>
    </alternativeName>
</protein>
<feature type="compositionally biased region" description="Pro residues" evidence="13">
    <location>
        <begin position="1042"/>
        <end position="1062"/>
    </location>
</feature>
<dbReference type="PANTHER" id="PTHR21451">
    <property type="entry name" value="HISTONE H3 METHYLTRANSFERASE"/>
    <property type="match status" value="1"/>
</dbReference>
<dbReference type="EMBL" id="MNPL01014092">
    <property type="protein sequence ID" value="OQR71606.1"/>
    <property type="molecule type" value="Genomic_DNA"/>
</dbReference>
<feature type="compositionally biased region" description="Low complexity" evidence="13">
    <location>
        <begin position="929"/>
        <end position="953"/>
    </location>
</feature>
<evidence type="ECO:0000256" key="13">
    <source>
        <dbReference type="SAM" id="MobiDB-lite"/>
    </source>
</evidence>
<keyword evidence="5 11" id="KW-0808">Transferase</keyword>
<gene>
    <name evidence="15" type="ORF">BIW11_10897</name>
</gene>
<dbReference type="GO" id="GO:0035097">
    <property type="term" value="C:histone methyltransferase complex"/>
    <property type="evidence" value="ECO:0007669"/>
    <property type="project" value="UniProtKB-ARBA"/>
</dbReference>
<feature type="compositionally biased region" description="Basic residues" evidence="13">
    <location>
        <begin position="428"/>
        <end position="438"/>
    </location>
</feature>
<keyword evidence="4 11" id="KW-0489">Methyltransferase</keyword>
<feature type="coiled-coil region" evidence="12">
    <location>
        <begin position="603"/>
        <end position="637"/>
    </location>
</feature>
<feature type="compositionally biased region" description="Low complexity" evidence="13">
    <location>
        <begin position="1251"/>
        <end position="1261"/>
    </location>
</feature>
<dbReference type="InterPro" id="IPR025789">
    <property type="entry name" value="DOT1_dom"/>
</dbReference>
<feature type="compositionally biased region" description="Polar residues" evidence="13">
    <location>
        <begin position="375"/>
        <end position="385"/>
    </location>
</feature>
<evidence type="ECO:0000256" key="11">
    <source>
        <dbReference type="RuleBase" id="RU271113"/>
    </source>
</evidence>
<dbReference type="OrthoDB" id="443402at2759"/>
<dbReference type="Pfam" id="PF08123">
    <property type="entry name" value="DOT1"/>
    <property type="match status" value="1"/>
</dbReference>
<comment type="caution">
    <text evidence="15">The sequence shown here is derived from an EMBL/GenBank/DDBJ whole genome shotgun (WGS) entry which is preliminary data.</text>
</comment>
<dbReference type="FunFam" id="3.40.50.150:FF:000033">
    <property type="entry name" value="Histone-lysine N-methyltransferase, H3 lysine-79 specific"/>
    <property type="match status" value="1"/>
</dbReference>
<keyword evidence="7 11" id="KW-0156">Chromatin regulator</keyword>
<evidence type="ECO:0000256" key="12">
    <source>
        <dbReference type="SAM" id="Coils"/>
    </source>
</evidence>
<comment type="catalytic activity">
    <reaction evidence="10 11">
        <text>L-lysyl(79)-[histone H3] + 3 S-adenosyl-L-methionine = N(6),N(6),N(6)-trimethyl-L-lysyl(79)-[histone H3] + 3 S-adenosyl-L-homocysteine + 3 H(+)</text>
        <dbReference type="Rhea" id="RHEA:60328"/>
        <dbReference type="Rhea" id="RHEA-COMP:15549"/>
        <dbReference type="Rhea" id="RHEA-COMP:15552"/>
        <dbReference type="ChEBI" id="CHEBI:15378"/>
        <dbReference type="ChEBI" id="CHEBI:29969"/>
        <dbReference type="ChEBI" id="CHEBI:57856"/>
        <dbReference type="ChEBI" id="CHEBI:59789"/>
        <dbReference type="ChEBI" id="CHEBI:61961"/>
        <dbReference type="EC" id="2.1.1.360"/>
    </reaction>
</comment>
<dbReference type="SUPFAM" id="SSF53335">
    <property type="entry name" value="S-adenosyl-L-methionine-dependent methyltransferases"/>
    <property type="match status" value="1"/>
</dbReference>
<dbReference type="GO" id="GO:0032259">
    <property type="term" value="P:methylation"/>
    <property type="evidence" value="ECO:0007669"/>
    <property type="project" value="UniProtKB-KW"/>
</dbReference>
<dbReference type="Gene3D" id="1.10.260.60">
    <property type="match status" value="1"/>
</dbReference>
<feature type="compositionally biased region" description="Low complexity" evidence="13">
    <location>
        <begin position="1076"/>
        <end position="1085"/>
    </location>
</feature>
<evidence type="ECO:0000256" key="5">
    <source>
        <dbReference type="ARBA" id="ARBA00022679"/>
    </source>
</evidence>
<dbReference type="GO" id="GO:0140956">
    <property type="term" value="F:histone H3K79 trimethyltransferase activity"/>
    <property type="evidence" value="ECO:0007669"/>
    <property type="project" value="UniProtKB-EC"/>
</dbReference>
<feature type="compositionally biased region" description="Polar residues" evidence="13">
    <location>
        <begin position="771"/>
        <end position="787"/>
    </location>
</feature>
<evidence type="ECO:0000313" key="16">
    <source>
        <dbReference type="Proteomes" id="UP000192247"/>
    </source>
</evidence>
<evidence type="ECO:0000256" key="2">
    <source>
        <dbReference type="ARBA" id="ARBA00012190"/>
    </source>
</evidence>
<feature type="compositionally biased region" description="Polar residues" evidence="13">
    <location>
        <begin position="857"/>
        <end position="874"/>
    </location>
</feature>
<feature type="compositionally biased region" description="Polar residues" evidence="13">
    <location>
        <begin position="1105"/>
        <end position="1117"/>
    </location>
</feature>
<dbReference type="InterPro" id="IPR029063">
    <property type="entry name" value="SAM-dependent_MTases_sf"/>
</dbReference>
<sequence>MELKLHSPSGAEPAVFQWPLKDKQDGEVEIVETIRLVCEDFPEIKTALENHVLKEYDPRDFESMRSLCDRFNKAIDSVLKIWKGTSMRKATRPSLSLLKHIILKVYNQSVLDPDRLNMYEPFSPEVYGETSFDFVAQMTQETDFDDDTIFVDLGSGVGQVVLQVAAMTQVKQCIGIEKAETPSRYAERMDKNFRFWMRWYGKSYSDYELIRGDFLSPENRHLIENASIVFANNFAFGPTVDHQLKQLFQEMRDGSRIISSRSFCPLHFRLTDRTLSDIGAMLHVREVQPKKGSVSWTGKPVSYYLHCIDRTKLQRYFESKKNSTLEENGANGKRRRNLVNYNMESSNGSLFDEDSEVFGPTTRRAWTEWIKNTRGLKSTNGNNSSGHDDEEEPPTKRAPGRRGRRPTVQQAPPVGVTPINPTLISGKPKQRGRPRGAQKRSAGGRSGAGGSSKYSSSLDTLHSHTLLSTMQQQEAMSPPPGCVETKLDNSDDESSSPAEDIARGRMSPPVPHHHLLREHTKLKQEPLTDHLPHDGGLDTGRSRSSRTRNHSVASDDLVQLGPTCGGAGSLFDEDYHEELELLLDRMRQDYIYLIRRFKEDSMLQDLRTEIEKERERQKKLLSKKDQLDRQVKTLLEDSVTLLKARMCELDIEVSAPSQLLAKAKEIVLRHKELQARSSSLDRDVAIFEEQQRSLILVRQQHQMMTTGTSLSREQLLKEVASTMCHRKKPPTPASGVGSSSGIKMEPASGEDGVELGGSRQHLAQADCGLSHTGSNSTSPRGTASSVVGASPRHVTPQSPAPSVHSGVSHTNATGSITSAGGHSAPVSQHTSPAQQQPSAVSAGPVPSTQAPPLGSASHHNSTPQSGHHQQQGNLVLNLGSLLKNSPQHSGHTGSSHSHSHHGSSSSAGVHESSASQGGGTSQLSGVGIGRTSSSSGGGSSKQQSYSSSHSSSHSHSRSEPQQNEEKKKWVVDTQGSGGVSIKIKAIPPKSPPRTQSPENPPQSPSRSSSSSDGSSYAHRHKKFREKRHHHKKFSRPSSPVSTPTPPMPTMPPAPVATPPAPSLVPTIDSQDQTALPPAQQVVQQPSQPPPPPRPSNGHPPPASHQMASVQQPPQQAHLSHPGASSTSSSRSGSGISQGVPAGHHAAVAVAAAMGRVPPQTHGGGGGPPGGIHGMGAAGGPGSGGGLQPGLHPVGGAGAGTAVHSRGGGGGTGGVSRGPAHHPHAGSPHVGQLSHHHSAATHGHSHMPSYSPHGAAQHPPTAGAGGGGLFGQGSAGPPQHGHGTHGGMPPNAANFAPPHTQFTPTMSPGALYPSHAPPAPNPYYRSMYSTHRQ</sequence>
<comment type="miscellaneous">
    <text evidence="11">In contrast to other lysine histone methyltransferases, it does not contain a SET domain, suggesting the existence of another mechanism for methylation of lysine residues of histones.</text>
</comment>
<organism evidence="15 16">
    <name type="scientific">Tropilaelaps mercedesae</name>
    <dbReference type="NCBI Taxonomy" id="418985"/>
    <lineage>
        <taxon>Eukaryota</taxon>
        <taxon>Metazoa</taxon>
        <taxon>Ecdysozoa</taxon>
        <taxon>Arthropoda</taxon>
        <taxon>Chelicerata</taxon>
        <taxon>Arachnida</taxon>
        <taxon>Acari</taxon>
        <taxon>Parasitiformes</taxon>
        <taxon>Mesostigmata</taxon>
        <taxon>Gamasina</taxon>
        <taxon>Dermanyssoidea</taxon>
        <taxon>Laelapidae</taxon>
        <taxon>Tropilaelaps</taxon>
    </lineage>
</organism>
<dbReference type="InParanoid" id="A0A1V9XDV2"/>
<keyword evidence="16" id="KW-1185">Reference proteome</keyword>
<evidence type="ECO:0000256" key="6">
    <source>
        <dbReference type="ARBA" id="ARBA00022691"/>
    </source>
</evidence>
<evidence type="ECO:0000256" key="7">
    <source>
        <dbReference type="ARBA" id="ARBA00022853"/>
    </source>
</evidence>
<reference evidence="15 16" key="1">
    <citation type="journal article" date="2017" name="Gigascience">
        <title>Draft genome of the honey bee ectoparasitic mite, Tropilaelaps mercedesae, is shaped by the parasitic life history.</title>
        <authorList>
            <person name="Dong X."/>
            <person name="Armstrong S.D."/>
            <person name="Xia D."/>
            <person name="Makepeace B.L."/>
            <person name="Darby A.C."/>
            <person name="Kadowaki T."/>
        </authorList>
    </citation>
    <scope>NUCLEOTIDE SEQUENCE [LARGE SCALE GENOMIC DNA]</scope>
    <source>
        <strain evidence="15">Wuxi-XJTLU</strain>
    </source>
</reference>
<dbReference type="GO" id="GO:0006281">
    <property type="term" value="P:DNA repair"/>
    <property type="evidence" value="ECO:0007669"/>
    <property type="project" value="TreeGrafter"/>
</dbReference>
<dbReference type="GO" id="GO:0000077">
    <property type="term" value="P:DNA damage checkpoint signaling"/>
    <property type="evidence" value="ECO:0007669"/>
    <property type="project" value="TreeGrafter"/>
</dbReference>
<feature type="compositionally biased region" description="Gly residues" evidence="13">
    <location>
        <begin position="1161"/>
        <end position="1198"/>
    </location>
</feature>
<comment type="similarity">
    <text evidence="11">Belongs to the class I-like SAM-binding methyltransferase superfamily. DOT1 family.</text>
</comment>
<evidence type="ECO:0000256" key="8">
    <source>
        <dbReference type="ARBA" id="ARBA00023242"/>
    </source>
</evidence>
<feature type="compositionally biased region" description="Gly residues" evidence="13">
    <location>
        <begin position="1262"/>
        <end position="1273"/>
    </location>
</feature>
<keyword evidence="8 11" id="KW-0539">Nucleus</keyword>
<feature type="compositionally biased region" description="Low complexity" evidence="13">
    <location>
        <begin position="1004"/>
        <end position="1015"/>
    </location>
</feature>
<dbReference type="EC" id="2.1.1.360" evidence="2 11"/>
<feature type="compositionally biased region" description="Basic and acidic residues" evidence="13">
    <location>
        <begin position="517"/>
        <end position="536"/>
    </location>
</feature>
<evidence type="ECO:0000256" key="1">
    <source>
        <dbReference type="ARBA" id="ARBA00004123"/>
    </source>
</evidence>
<evidence type="ECO:0000256" key="10">
    <source>
        <dbReference type="ARBA" id="ARBA00047770"/>
    </source>
</evidence>
<keyword evidence="6 11" id="KW-0949">S-adenosyl-L-methionine</keyword>
<name>A0A1V9XDV2_9ACAR</name>
<feature type="compositionally biased region" description="Low complexity" evidence="13">
    <location>
        <begin position="451"/>
        <end position="469"/>
    </location>
</feature>
<feature type="domain" description="DOT1" evidence="14">
    <location>
        <begin position="12"/>
        <end position="321"/>
    </location>
</feature>
<dbReference type="STRING" id="418985.A0A1V9XDV2"/>
<evidence type="ECO:0000256" key="3">
    <source>
        <dbReference type="ARBA" id="ARBA00020987"/>
    </source>
</evidence>
<feature type="region of interest" description="Disordered" evidence="13">
    <location>
        <begin position="767"/>
        <end position="1140"/>
    </location>
</feature>
<feature type="region of interest" description="Disordered" evidence="13">
    <location>
        <begin position="722"/>
        <end position="755"/>
    </location>
</feature>
<proteinExistence type="inferred from homology"/>
<comment type="subcellular location">
    <subcellularLocation>
        <location evidence="1 11">Nucleus</location>
    </subcellularLocation>
</comment>
<feature type="compositionally biased region" description="Low complexity" evidence="13">
    <location>
        <begin position="1119"/>
        <end position="1140"/>
    </location>
</feature>
<evidence type="ECO:0000313" key="15">
    <source>
        <dbReference type="EMBL" id="OQR71606.1"/>
    </source>
</evidence>
<comment type="function">
    <text evidence="11">Histone methyltransferase that specifically trimethylates histone H3 to form H3K79me3. This methylation is required for telomere silencing and for the pachytene checkpoint during the meiotic cell cycle by allowing the recruitment of RAD9 to double strand breaks. Nucleosomes are preferred as substrate compared to free histone.</text>
</comment>
<feature type="compositionally biased region" description="Pro residues" evidence="13">
    <location>
        <begin position="1086"/>
        <end position="1102"/>
    </location>
</feature>
<keyword evidence="12" id="KW-0175">Coiled coil</keyword>
<feature type="compositionally biased region" description="Polar residues" evidence="13">
    <location>
        <begin position="805"/>
        <end position="839"/>
    </location>
</feature>
<dbReference type="PROSITE" id="PS51569">
    <property type="entry name" value="DOT1"/>
    <property type="match status" value="1"/>
</dbReference>
<feature type="region of interest" description="Disordered" evidence="13">
    <location>
        <begin position="369"/>
        <end position="560"/>
    </location>
</feature>
<dbReference type="Proteomes" id="UP000192247">
    <property type="component" value="Unassembled WGS sequence"/>
</dbReference>
<evidence type="ECO:0000256" key="9">
    <source>
        <dbReference type="ARBA" id="ARBA00029821"/>
    </source>
</evidence>
<feature type="compositionally biased region" description="Basic residues" evidence="13">
    <location>
        <begin position="1017"/>
        <end position="1034"/>
    </location>
</feature>
<feature type="compositionally biased region" description="Gly residues" evidence="13">
    <location>
        <begin position="1205"/>
        <end position="1215"/>
    </location>
</feature>
<feature type="region of interest" description="Disordered" evidence="13">
    <location>
        <begin position="1155"/>
        <end position="1332"/>
    </location>
</feature>
<dbReference type="PANTHER" id="PTHR21451:SF0">
    <property type="entry name" value="HISTONE-LYSINE N-METHYLTRANSFERASE, H3 LYSINE-79 SPECIFIC"/>
    <property type="match status" value="1"/>
</dbReference>
<dbReference type="Gene3D" id="3.40.50.150">
    <property type="entry name" value="Vaccinia Virus protein VP39"/>
    <property type="match status" value="1"/>
</dbReference>